<keyword evidence="2" id="KW-1185">Reference proteome</keyword>
<dbReference type="Proteomes" id="UP000671952">
    <property type="component" value="Segment"/>
</dbReference>
<dbReference type="EMBL" id="MT161385">
    <property type="protein sequence ID" value="QJI53020.1"/>
    <property type="molecule type" value="Genomic_DNA"/>
</dbReference>
<evidence type="ECO:0000313" key="1">
    <source>
        <dbReference type="EMBL" id="QJI53020.1"/>
    </source>
</evidence>
<reference evidence="1" key="1">
    <citation type="submission" date="2020-03" db="EMBL/GenBank/DDBJ databases">
        <title>Development of an integrated pest management strategy to control Xanthomonas campestris pv. campestris by using bacteriophages.</title>
        <authorList>
            <person name="Holtappels D."/>
            <person name="Rombouts S."/>
            <person name="Lavigne R."/>
            <person name="Wagemans J."/>
        </authorList>
    </citation>
    <scope>NUCLEOTIDE SEQUENCE</scope>
</reference>
<proteinExistence type="predicted"/>
<gene>
    <name evidence="1" type="ORF">XccvBFoX4_gp66c</name>
</gene>
<protein>
    <submittedName>
        <fullName evidence="1">Uncharacterized protein</fullName>
    </submittedName>
</protein>
<evidence type="ECO:0000313" key="2">
    <source>
        <dbReference type="Proteomes" id="UP000671952"/>
    </source>
</evidence>
<accession>A0A858WJY1</accession>
<sequence>MSVTINNDTDRARDNLVDSLMRIAMGLQSGEFKLAAGGFYIHTLDRDDGTHIQVHADADLKHIPKPKEPT</sequence>
<organism evidence="1 2">
    <name type="scientific">Xanthomonas phage FoX4</name>
    <dbReference type="NCBI Taxonomy" id="2723900"/>
    <lineage>
        <taxon>Viruses</taxon>
        <taxon>Duplodnaviria</taxon>
        <taxon>Heunggongvirae</taxon>
        <taxon>Uroviricota</taxon>
        <taxon>Caudoviricetes</taxon>
        <taxon>Foxquatrovirus</taxon>
        <taxon>Foxquatrovirus fox4</taxon>
    </lineage>
</organism>
<name>A0A858WJY1_9CAUD</name>